<evidence type="ECO:0000256" key="2">
    <source>
        <dbReference type="ARBA" id="ARBA00022448"/>
    </source>
</evidence>
<dbReference type="InterPro" id="IPR019594">
    <property type="entry name" value="Glu/Gly-bd"/>
</dbReference>
<dbReference type="GeneID" id="20206048"/>
<dbReference type="RefSeq" id="XP_009023471.1">
    <property type="nucleotide sequence ID" value="XM_009025223.1"/>
</dbReference>
<organism evidence="14 15">
    <name type="scientific">Helobdella robusta</name>
    <name type="common">Californian leech</name>
    <dbReference type="NCBI Taxonomy" id="6412"/>
    <lineage>
        <taxon>Eukaryota</taxon>
        <taxon>Metazoa</taxon>
        <taxon>Spiralia</taxon>
        <taxon>Lophotrochozoa</taxon>
        <taxon>Annelida</taxon>
        <taxon>Clitellata</taxon>
        <taxon>Hirudinea</taxon>
        <taxon>Rhynchobdellida</taxon>
        <taxon>Glossiphoniidae</taxon>
        <taxon>Helobdella</taxon>
    </lineage>
</organism>
<proteinExistence type="predicted"/>
<dbReference type="KEGG" id="hro:HELRODRAFT_177009"/>
<sequence length="172" mass="19935">MRSDEDVDFFSKFLKKKKLAFRQNPAVKMSNTAENISNYNHNNSNNNNHNNSNNNNHNHNNSNNNNHNNNDDNNNNNNNKNSLKRQQQQQQPHDYHDNDINNDNNNINNNNSNNIKYCGYIVDLVEKICGILQLKFNIDNPTDGEYGQQRFDGSWSGLVGELVERVSELKNE</sequence>
<dbReference type="CTD" id="20206048"/>
<dbReference type="AlphaFoldDB" id="T1FB49"/>
<feature type="domain" description="Ionotropic glutamate receptor L-glutamate and glycine-binding" evidence="12">
    <location>
        <begin position="106"/>
        <end position="164"/>
    </location>
</feature>
<evidence type="ECO:0000256" key="8">
    <source>
        <dbReference type="ARBA" id="ARBA00023180"/>
    </source>
</evidence>
<feature type="compositionally biased region" description="Low complexity" evidence="11">
    <location>
        <begin position="101"/>
        <end position="110"/>
    </location>
</feature>
<accession>T1FB49</accession>
<reference evidence="13 15" key="2">
    <citation type="journal article" date="2013" name="Nature">
        <title>Insights into bilaterian evolution from three spiralian genomes.</title>
        <authorList>
            <person name="Simakov O."/>
            <person name="Marletaz F."/>
            <person name="Cho S.J."/>
            <person name="Edsinger-Gonzales E."/>
            <person name="Havlak P."/>
            <person name="Hellsten U."/>
            <person name="Kuo D.H."/>
            <person name="Larsson T."/>
            <person name="Lv J."/>
            <person name="Arendt D."/>
            <person name="Savage R."/>
            <person name="Osoegawa K."/>
            <person name="de Jong P."/>
            <person name="Grimwood J."/>
            <person name="Chapman J.A."/>
            <person name="Shapiro H."/>
            <person name="Aerts A."/>
            <person name="Otillar R.P."/>
            <person name="Terry A.Y."/>
            <person name="Boore J.L."/>
            <person name="Grigoriev I.V."/>
            <person name="Lindberg D.R."/>
            <person name="Seaver E.C."/>
            <person name="Weisblat D.A."/>
            <person name="Putnam N.H."/>
            <person name="Rokhsar D.S."/>
        </authorList>
    </citation>
    <scope>NUCLEOTIDE SEQUENCE</scope>
</reference>
<evidence type="ECO:0000256" key="1">
    <source>
        <dbReference type="ARBA" id="ARBA00004141"/>
    </source>
</evidence>
<dbReference type="SUPFAM" id="SSF53850">
    <property type="entry name" value="Periplasmic binding protein-like II"/>
    <property type="match status" value="1"/>
</dbReference>
<keyword evidence="6" id="KW-0472">Membrane</keyword>
<dbReference type="Proteomes" id="UP000015101">
    <property type="component" value="Unassembled WGS sequence"/>
</dbReference>
<dbReference type="InParanoid" id="T1FB49"/>
<evidence type="ECO:0000256" key="7">
    <source>
        <dbReference type="ARBA" id="ARBA00023170"/>
    </source>
</evidence>
<feature type="compositionally biased region" description="Low complexity" evidence="11">
    <location>
        <begin position="36"/>
        <end position="91"/>
    </location>
</feature>
<reference evidence="15" key="1">
    <citation type="submission" date="2012-12" db="EMBL/GenBank/DDBJ databases">
        <authorList>
            <person name="Hellsten U."/>
            <person name="Grimwood J."/>
            <person name="Chapman J.A."/>
            <person name="Shapiro H."/>
            <person name="Aerts A."/>
            <person name="Otillar R.P."/>
            <person name="Terry A.Y."/>
            <person name="Boore J.L."/>
            <person name="Simakov O."/>
            <person name="Marletaz F."/>
            <person name="Cho S.-J."/>
            <person name="Edsinger-Gonzales E."/>
            <person name="Havlak P."/>
            <person name="Kuo D.-H."/>
            <person name="Larsson T."/>
            <person name="Lv J."/>
            <person name="Arendt D."/>
            <person name="Savage R."/>
            <person name="Osoegawa K."/>
            <person name="de Jong P."/>
            <person name="Lindberg D.R."/>
            <person name="Seaver E.C."/>
            <person name="Weisblat D.A."/>
            <person name="Putnam N.H."/>
            <person name="Grigoriev I.V."/>
            <person name="Rokhsar D.S."/>
        </authorList>
    </citation>
    <scope>NUCLEOTIDE SEQUENCE</scope>
</reference>
<evidence type="ECO:0000256" key="5">
    <source>
        <dbReference type="ARBA" id="ARBA00023065"/>
    </source>
</evidence>
<gene>
    <name evidence="14" type="primary">20206048</name>
    <name evidence="13" type="ORF">HELRODRAFT_177009</name>
</gene>
<keyword evidence="5" id="KW-0406">Ion transport</keyword>
<dbReference type="OrthoDB" id="9997229at2759"/>
<dbReference type="EMBL" id="AMQM01005901">
    <property type="status" value="NOT_ANNOTATED_CDS"/>
    <property type="molecule type" value="Genomic_DNA"/>
</dbReference>
<reference evidence="14" key="3">
    <citation type="submission" date="2015-06" db="UniProtKB">
        <authorList>
            <consortium name="EnsemblMetazoa"/>
        </authorList>
    </citation>
    <scope>IDENTIFICATION</scope>
</reference>
<keyword evidence="4" id="KW-1133">Transmembrane helix</keyword>
<evidence type="ECO:0000313" key="13">
    <source>
        <dbReference type="EMBL" id="ESN98529.1"/>
    </source>
</evidence>
<dbReference type="Pfam" id="PF10613">
    <property type="entry name" value="Lig_chan-Glu_bd"/>
    <property type="match status" value="1"/>
</dbReference>
<keyword evidence="2" id="KW-0813">Transport</keyword>
<keyword evidence="3" id="KW-0812">Transmembrane</keyword>
<evidence type="ECO:0000313" key="15">
    <source>
        <dbReference type="Proteomes" id="UP000015101"/>
    </source>
</evidence>
<keyword evidence="9" id="KW-1071">Ligand-gated ion channel</keyword>
<evidence type="ECO:0000256" key="9">
    <source>
        <dbReference type="ARBA" id="ARBA00023286"/>
    </source>
</evidence>
<evidence type="ECO:0000259" key="12">
    <source>
        <dbReference type="SMART" id="SM00918"/>
    </source>
</evidence>
<evidence type="ECO:0000256" key="3">
    <source>
        <dbReference type="ARBA" id="ARBA00022692"/>
    </source>
</evidence>
<dbReference type="EMBL" id="KB097144">
    <property type="protein sequence ID" value="ESN98529.1"/>
    <property type="molecule type" value="Genomic_DNA"/>
</dbReference>
<evidence type="ECO:0000256" key="6">
    <source>
        <dbReference type="ARBA" id="ARBA00023136"/>
    </source>
</evidence>
<evidence type="ECO:0000313" key="14">
    <source>
        <dbReference type="EnsemblMetazoa" id="HelroP177009"/>
    </source>
</evidence>
<evidence type="ECO:0000256" key="4">
    <source>
        <dbReference type="ARBA" id="ARBA00022989"/>
    </source>
</evidence>
<dbReference type="EMBL" id="AMQM01005903">
    <property type="status" value="NOT_ANNOTATED_CDS"/>
    <property type="molecule type" value="Genomic_DNA"/>
</dbReference>
<dbReference type="SMART" id="SM00918">
    <property type="entry name" value="Lig_chan-Glu_bd"/>
    <property type="match status" value="1"/>
</dbReference>
<dbReference type="EMBL" id="AMQM01005902">
    <property type="status" value="NOT_ANNOTATED_CDS"/>
    <property type="molecule type" value="Genomic_DNA"/>
</dbReference>
<comment type="subcellular location">
    <subcellularLocation>
        <location evidence="1">Membrane</location>
        <topology evidence="1">Multi-pass membrane protein</topology>
    </subcellularLocation>
</comment>
<keyword evidence="8" id="KW-0325">Glycoprotein</keyword>
<dbReference type="Gene3D" id="3.40.190.10">
    <property type="entry name" value="Periplasmic binding protein-like II"/>
    <property type="match status" value="1"/>
</dbReference>
<keyword evidence="10" id="KW-0407">Ion channel</keyword>
<evidence type="ECO:0000256" key="11">
    <source>
        <dbReference type="SAM" id="MobiDB-lite"/>
    </source>
</evidence>
<feature type="region of interest" description="Disordered" evidence="11">
    <location>
        <begin position="36"/>
        <end position="110"/>
    </location>
</feature>
<protein>
    <recommendedName>
        <fullName evidence="12">Ionotropic glutamate receptor L-glutamate and glycine-binding domain-containing protein</fullName>
    </recommendedName>
</protein>
<name>T1FB49_HELRO</name>
<keyword evidence="7" id="KW-0675">Receptor</keyword>
<dbReference type="HOGENOM" id="CLU_1556951_0_0_1"/>
<dbReference type="EnsemblMetazoa" id="HelroT177009">
    <property type="protein sequence ID" value="HelroP177009"/>
    <property type="gene ID" value="HelroG177009"/>
</dbReference>
<keyword evidence="15" id="KW-1185">Reference proteome</keyword>
<dbReference type="GO" id="GO:0016020">
    <property type="term" value="C:membrane"/>
    <property type="evidence" value="ECO:0007669"/>
    <property type="project" value="UniProtKB-SubCell"/>
</dbReference>
<evidence type="ECO:0000256" key="10">
    <source>
        <dbReference type="ARBA" id="ARBA00023303"/>
    </source>
</evidence>
<dbReference type="GO" id="GO:0015276">
    <property type="term" value="F:ligand-gated monoatomic ion channel activity"/>
    <property type="evidence" value="ECO:0007669"/>
    <property type="project" value="InterPro"/>
</dbReference>